<dbReference type="OrthoDB" id="9814800at2"/>
<sequence length="260" mass="29098">MPHGFVRASYVCCDTGIAIVDFANPLQPRVVTVLGADVVKRPTDFQAQFRYGFACDEDGIKTFDLTVPTRPTLISVLPVAEAYKIFLVRTYAYVAAGKQGLVIVDIERPRQLFIDQIFDAEGEIDDLRDVKIAITYNSLFAYLADGENGLRVVQLTSPKTPGNDGFSPRPTPQLIATHELTEGGHALVINDTLDRDRAVDESGNQLSVFGRIGARPLELDEQRRLYLRNELLYMLTDDPIDFGQPRPRFPRDLSKPRSKK</sequence>
<dbReference type="KEGG" id="tpla:ElP_51220"/>
<dbReference type="RefSeq" id="WP_145274618.1">
    <property type="nucleotide sequence ID" value="NZ_CP036426.1"/>
</dbReference>
<protein>
    <submittedName>
        <fullName evidence="1">LVIVD repeat protein</fullName>
    </submittedName>
</protein>
<gene>
    <name evidence="1" type="ORF">ElP_51220</name>
</gene>
<keyword evidence="2" id="KW-1185">Reference proteome</keyword>
<evidence type="ECO:0000313" key="1">
    <source>
        <dbReference type="EMBL" id="QDV37189.1"/>
    </source>
</evidence>
<accession>A0A518H8L9</accession>
<dbReference type="EMBL" id="CP036426">
    <property type="protein sequence ID" value="QDV37189.1"/>
    <property type="molecule type" value="Genomic_DNA"/>
</dbReference>
<dbReference type="Proteomes" id="UP000317835">
    <property type="component" value="Chromosome"/>
</dbReference>
<dbReference type="InterPro" id="IPR013211">
    <property type="entry name" value="LVIVD"/>
</dbReference>
<reference evidence="1 2" key="1">
    <citation type="submission" date="2019-02" db="EMBL/GenBank/DDBJ databases">
        <title>Deep-cultivation of Planctomycetes and their phenomic and genomic characterization uncovers novel biology.</title>
        <authorList>
            <person name="Wiegand S."/>
            <person name="Jogler M."/>
            <person name="Boedeker C."/>
            <person name="Pinto D."/>
            <person name="Vollmers J."/>
            <person name="Rivas-Marin E."/>
            <person name="Kohn T."/>
            <person name="Peeters S.H."/>
            <person name="Heuer A."/>
            <person name="Rast P."/>
            <person name="Oberbeckmann S."/>
            <person name="Bunk B."/>
            <person name="Jeske O."/>
            <person name="Meyerdierks A."/>
            <person name="Storesund J.E."/>
            <person name="Kallscheuer N."/>
            <person name="Luecker S."/>
            <person name="Lage O.M."/>
            <person name="Pohl T."/>
            <person name="Merkel B.J."/>
            <person name="Hornburger P."/>
            <person name="Mueller R.-W."/>
            <person name="Bruemmer F."/>
            <person name="Labrenz M."/>
            <person name="Spormann A.M."/>
            <person name="Op den Camp H."/>
            <person name="Overmann J."/>
            <person name="Amann R."/>
            <person name="Jetten M.S.M."/>
            <person name="Mascher T."/>
            <person name="Medema M.H."/>
            <person name="Devos D.P."/>
            <person name="Kaster A.-K."/>
            <person name="Ovreas L."/>
            <person name="Rohde M."/>
            <person name="Galperin M.Y."/>
            <person name="Jogler C."/>
        </authorList>
    </citation>
    <scope>NUCLEOTIDE SEQUENCE [LARGE SCALE GENOMIC DNA]</scope>
    <source>
        <strain evidence="1 2">ElP</strain>
    </source>
</reference>
<dbReference type="Pfam" id="PF08309">
    <property type="entry name" value="LVIVD"/>
    <property type="match status" value="2"/>
</dbReference>
<dbReference type="AlphaFoldDB" id="A0A518H8L9"/>
<proteinExistence type="predicted"/>
<organism evidence="1 2">
    <name type="scientific">Tautonia plasticadhaerens</name>
    <dbReference type="NCBI Taxonomy" id="2527974"/>
    <lineage>
        <taxon>Bacteria</taxon>
        <taxon>Pseudomonadati</taxon>
        <taxon>Planctomycetota</taxon>
        <taxon>Planctomycetia</taxon>
        <taxon>Isosphaerales</taxon>
        <taxon>Isosphaeraceae</taxon>
        <taxon>Tautonia</taxon>
    </lineage>
</organism>
<evidence type="ECO:0000313" key="2">
    <source>
        <dbReference type="Proteomes" id="UP000317835"/>
    </source>
</evidence>
<name>A0A518H8L9_9BACT</name>